<dbReference type="Gene3D" id="3.30.160.60">
    <property type="entry name" value="Classic Zinc Finger"/>
    <property type="match status" value="2"/>
</dbReference>
<dbReference type="AlphaFoldDB" id="A0A9P0CPE8"/>
<keyword evidence="2" id="KW-0472">Membrane</keyword>
<keyword evidence="1" id="KW-0862">Zinc</keyword>
<keyword evidence="2" id="KW-0812">Transmembrane</keyword>
<dbReference type="EMBL" id="OV651814">
    <property type="protein sequence ID" value="CAH1105899.1"/>
    <property type="molecule type" value="Genomic_DNA"/>
</dbReference>
<evidence type="ECO:0000259" key="3">
    <source>
        <dbReference type="PROSITE" id="PS50157"/>
    </source>
</evidence>
<evidence type="ECO:0000256" key="1">
    <source>
        <dbReference type="PROSITE-ProRule" id="PRU00042"/>
    </source>
</evidence>
<dbReference type="SUPFAM" id="SSF57667">
    <property type="entry name" value="beta-beta-alpha zinc fingers"/>
    <property type="match status" value="1"/>
</dbReference>
<dbReference type="InterPro" id="IPR036236">
    <property type="entry name" value="Znf_C2H2_sf"/>
</dbReference>
<dbReference type="SMART" id="SM00355">
    <property type="entry name" value="ZnF_C2H2"/>
    <property type="match status" value="2"/>
</dbReference>
<dbReference type="PROSITE" id="PS50157">
    <property type="entry name" value="ZINC_FINGER_C2H2_2"/>
    <property type="match status" value="1"/>
</dbReference>
<dbReference type="Pfam" id="PF00096">
    <property type="entry name" value="zf-C2H2"/>
    <property type="match status" value="1"/>
</dbReference>
<reference evidence="4" key="1">
    <citation type="submission" date="2022-01" db="EMBL/GenBank/DDBJ databases">
        <authorList>
            <person name="King R."/>
        </authorList>
    </citation>
    <scope>NUCLEOTIDE SEQUENCE</scope>
</reference>
<evidence type="ECO:0000313" key="5">
    <source>
        <dbReference type="Proteomes" id="UP001153636"/>
    </source>
</evidence>
<keyword evidence="5" id="KW-1185">Reference proteome</keyword>
<dbReference type="Proteomes" id="UP001153636">
    <property type="component" value="Chromosome 2"/>
</dbReference>
<evidence type="ECO:0000313" key="4">
    <source>
        <dbReference type="EMBL" id="CAH1105899.1"/>
    </source>
</evidence>
<keyword evidence="1" id="KW-0479">Metal-binding</keyword>
<feature type="domain" description="C2H2-type" evidence="3">
    <location>
        <begin position="42"/>
        <end position="69"/>
    </location>
</feature>
<proteinExistence type="predicted"/>
<dbReference type="InterPro" id="IPR013087">
    <property type="entry name" value="Znf_C2H2_type"/>
</dbReference>
<sequence>MDHFKYLWIQSRANLAWRGILELLYYTVFLGAVFNFFSILGFPCDTCGKQYKRKSSVREHKRFECMKEPQFACPACEYKAKLKGTLKKHMINRHCLNIDLYYKKN</sequence>
<accession>A0A9P0CPE8</accession>
<protein>
    <recommendedName>
        <fullName evidence="3">C2H2-type domain-containing protein</fullName>
    </recommendedName>
</protein>
<dbReference type="OrthoDB" id="10004641at2759"/>
<keyword evidence="2" id="KW-1133">Transmembrane helix</keyword>
<name>A0A9P0CPE8_9CUCU</name>
<feature type="transmembrane region" description="Helical" evidence="2">
    <location>
        <begin position="23"/>
        <end position="44"/>
    </location>
</feature>
<dbReference type="GO" id="GO:0008270">
    <property type="term" value="F:zinc ion binding"/>
    <property type="evidence" value="ECO:0007669"/>
    <property type="project" value="UniProtKB-KW"/>
</dbReference>
<organism evidence="4 5">
    <name type="scientific">Psylliodes chrysocephalus</name>
    <dbReference type="NCBI Taxonomy" id="3402493"/>
    <lineage>
        <taxon>Eukaryota</taxon>
        <taxon>Metazoa</taxon>
        <taxon>Ecdysozoa</taxon>
        <taxon>Arthropoda</taxon>
        <taxon>Hexapoda</taxon>
        <taxon>Insecta</taxon>
        <taxon>Pterygota</taxon>
        <taxon>Neoptera</taxon>
        <taxon>Endopterygota</taxon>
        <taxon>Coleoptera</taxon>
        <taxon>Polyphaga</taxon>
        <taxon>Cucujiformia</taxon>
        <taxon>Chrysomeloidea</taxon>
        <taxon>Chrysomelidae</taxon>
        <taxon>Galerucinae</taxon>
        <taxon>Alticini</taxon>
        <taxon>Psylliodes</taxon>
    </lineage>
</organism>
<keyword evidence="1" id="KW-0863">Zinc-finger</keyword>
<evidence type="ECO:0000256" key="2">
    <source>
        <dbReference type="SAM" id="Phobius"/>
    </source>
</evidence>
<gene>
    <name evidence="4" type="ORF">PSYICH_LOCUS7192</name>
</gene>